<reference evidence="15 16" key="1">
    <citation type="journal article" date="2020" name="IScience">
        <title>Genome Sequencing of the Endangered Kingdonia uniflora (Circaeasteraceae, Ranunculales) Reveals Potential Mechanisms of Evolutionary Specialization.</title>
        <authorList>
            <person name="Sun Y."/>
            <person name="Deng T."/>
            <person name="Zhang A."/>
            <person name="Moore M.J."/>
            <person name="Landis J.B."/>
            <person name="Lin N."/>
            <person name="Zhang H."/>
            <person name="Zhang X."/>
            <person name="Huang J."/>
            <person name="Zhang X."/>
            <person name="Sun H."/>
            <person name="Wang H."/>
        </authorList>
    </citation>
    <scope>NUCLEOTIDE SEQUENCE [LARGE SCALE GENOMIC DNA]</scope>
    <source>
        <strain evidence="15">TB1705</strain>
        <tissue evidence="15">Leaf</tissue>
    </source>
</reference>
<dbReference type="Gene3D" id="2.130.10.10">
    <property type="entry name" value="YVTN repeat-like/Quinoprotein amine dehydrogenase"/>
    <property type="match status" value="1"/>
</dbReference>
<feature type="non-terminal residue" evidence="15">
    <location>
        <position position="1"/>
    </location>
</feature>
<dbReference type="PANTHER" id="PTHR31741">
    <property type="entry name" value="OS02G0726500 PROTEIN-RELATED"/>
    <property type="match status" value="1"/>
</dbReference>
<keyword evidence="8 14" id="KW-1133">Transmembrane helix</keyword>
<evidence type="ECO:0000256" key="5">
    <source>
        <dbReference type="ARBA" id="ARBA00022679"/>
    </source>
</evidence>
<comment type="caution">
    <text evidence="15">The sequence shown here is derived from an EMBL/GenBank/DDBJ whole genome shotgun (WGS) entry which is preliminary data.</text>
</comment>
<evidence type="ECO:0000256" key="6">
    <source>
        <dbReference type="ARBA" id="ARBA00022692"/>
    </source>
</evidence>
<dbReference type="OrthoDB" id="10261470at2759"/>
<comment type="subcellular location">
    <subcellularLocation>
        <location evidence="1">Membrane</location>
        <topology evidence="1">Single-pass type II membrane protein</topology>
    </subcellularLocation>
</comment>
<dbReference type="EMBL" id="JACGCM010001655">
    <property type="protein sequence ID" value="KAF6152119.1"/>
    <property type="molecule type" value="Genomic_DNA"/>
</dbReference>
<evidence type="ECO:0000313" key="15">
    <source>
        <dbReference type="EMBL" id="KAF6152119.1"/>
    </source>
</evidence>
<evidence type="ECO:0000256" key="14">
    <source>
        <dbReference type="SAM" id="Phobius"/>
    </source>
</evidence>
<dbReference type="InterPro" id="IPR019378">
    <property type="entry name" value="GDP-Fuc_O-FucTrfase"/>
</dbReference>
<keyword evidence="12" id="KW-0119">Carbohydrate metabolism</keyword>
<dbReference type="GO" id="GO:0006004">
    <property type="term" value="P:fucose metabolic process"/>
    <property type="evidence" value="ECO:0007669"/>
    <property type="project" value="UniProtKB-KW"/>
</dbReference>
<gene>
    <name evidence="15" type="ORF">GIB67_031441</name>
</gene>
<feature type="transmembrane region" description="Helical" evidence="14">
    <location>
        <begin position="53"/>
        <end position="72"/>
    </location>
</feature>
<dbReference type="InterPro" id="IPR015943">
    <property type="entry name" value="WD40/YVTN_repeat-like_dom_sf"/>
</dbReference>
<name>A0A7J7MB83_9MAGN</name>
<keyword evidence="4" id="KW-0328">Glycosyltransferase</keyword>
<comment type="similarity">
    <text evidence="3">Belongs to the glycosyltransferase GT106 family.</text>
</comment>
<dbReference type="InterPro" id="IPR036322">
    <property type="entry name" value="WD40_repeat_dom_sf"/>
</dbReference>
<evidence type="ECO:0000256" key="7">
    <source>
        <dbReference type="ARBA" id="ARBA00022968"/>
    </source>
</evidence>
<evidence type="ECO:0000256" key="8">
    <source>
        <dbReference type="ARBA" id="ARBA00022989"/>
    </source>
</evidence>
<organism evidence="15 16">
    <name type="scientific">Kingdonia uniflora</name>
    <dbReference type="NCBI Taxonomy" id="39325"/>
    <lineage>
        <taxon>Eukaryota</taxon>
        <taxon>Viridiplantae</taxon>
        <taxon>Streptophyta</taxon>
        <taxon>Embryophyta</taxon>
        <taxon>Tracheophyta</taxon>
        <taxon>Spermatophyta</taxon>
        <taxon>Magnoliopsida</taxon>
        <taxon>Ranunculales</taxon>
        <taxon>Circaeasteraceae</taxon>
        <taxon>Kingdonia</taxon>
    </lineage>
</organism>
<dbReference type="GO" id="GO:0005737">
    <property type="term" value="C:cytoplasm"/>
    <property type="evidence" value="ECO:0007669"/>
    <property type="project" value="TreeGrafter"/>
</dbReference>
<dbReference type="PANTHER" id="PTHR31741:SF3">
    <property type="entry name" value="O-FUCOSYLTRANSFERASE FAMILY PROTEIN"/>
    <property type="match status" value="1"/>
</dbReference>
<sequence length="250" mass="29044">RKLSQRSERVKCVDLHPTYPWILTSLYSGSVCIWNYHTQTMVKSFKVTELPSIFHLLLLWIFFLEIETLIGFQTIGEALANIVAFYITCYLQLGRKAGCTRRWMIRAMDDLRNQRIRHSWYLRALGEMWGPRVLKGWPSCFMPSDADSHLEIHLGFIEIAFFFPLGVYKNNGYLMVSCNRGLNQMRVAICDMVAVAIYLNVTLIVPELDKTSFWADPRSSTDIEKATTKAQEKSLLWLPKFWQSVMNICV</sequence>
<accession>A0A7J7MB83</accession>
<evidence type="ECO:0000313" key="16">
    <source>
        <dbReference type="Proteomes" id="UP000541444"/>
    </source>
</evidence>
<evidence type="ECO:0000256" key="4">
    <source>
        <dbReference type="ARBA" id="ARBA00022676"/>
    </source>
</evidence>
<dbReference type="GO" id="GO:0016020">
    <property type="term" value="C:membrane"/>
    <property type="evidence" value="ECO:0007669"/>
    <property type="project" value="UniProtKB-SubCell"/>
</dbReference>
<evidence type="ECO:0000256" key="10">
    <source>
        <dbReference type="ARBA" id="ARBA00023180"/>
    </source>
</evidence>
<comment type="pathway">
    <text evidence="2">Glycan metabolism.</text>
</comment>
<dbReference type="SUPFAM" id="SSF50978">
    <property type="entry name" value="WD40 repeat-like"/>
    <property type="match status" value="1"/>
</dbReference>
<dbReference type="AlphaFoldDB" id="A0A7J7MB83"/>
<proteinExistence type="inferred from homology"/>
<evidence type="ECO:0000256" key="3">
    <source>
        <dbReference type="ARBA" id="ARBA00007737"/>
    </source>
</evidence>
<protein>
    <recommendedName>
        <fullName evidence="13">O-fucosyltransferase family protein</fullName>
    </recommendedName>
</protein>
<evidence type="ECO:0000256" key="12">
    <source>
        <dbReference type="ARBA" id="ARBA00023277"/>
    </source>
</evidence>
<evidence type="ECO:0000256" key="13">
    <source>
        <dbReference type="ARBA" id="ARBA00030350"/>
    </source>
</evidence>
<evidence type="ECO:0000256" key="9">
    <source>
        <dbReference type="ARBA" id="ARBA00023136"/>
    </source>
</evidence>
<keyword evidence="16" id="KW-1185">Reference proteome</keyword>
<keyword evidence="10" id="KW-0325">Glycoprotein</keyword>
<evidence type="ECO:0000256" key="11">
    <source>
        <dbReference type="ARBA" id="ARBA00023253"/>
    </source>
</evidence>
<keyword evidence="7" id="KW-0735">Signal-anchor</keyword>
<keyword evidence="6 14" id="KW-0812">Transmembrane</keyword>
<dbReference type="Proteomes" id="UP000541444">
    <property type="component" value="Unassembled WGS sequence"/>
</dbReference>
<dbReference type="Pfam" id="PF10250">
    <property type="entry name" value="O-FucT"/>
    <property type="match status" value="1"/>
</dbReference>
<keyword evidence="9 14" id="KW-0472">Membrane</keyword>
<keyword evidence="11" id="KW-0294">Fucose metabolism</keyword>
<evidence type="ECO:0000256" key="1">
    <source>
        <dbReference type="ARBA" id="ARBA00004606"/>
    </source>
</evidence>
<dbReference type="GO" id="GO:0016757">
    <property type="term" value="F:glycosyltransferase activity"/>
    <property type="evidence" value="ECO:0007669"/>
    <property type="project" value="UniProtKB-KW"/>
</dbReference>
<keyword evidence="5" id="KW-0808">Transferase</keyword>
<evidence type="ECO:0000256" key="2">
    <source>
        <dbReference type="ARBA" id="ARBA00004881"/>
    </source>
</evidence>